<feature type="compositionally biased region" description="Polar residues" evidence="1">
    <location>
        <begin position="202"/>
        <end position="215"/>
    </location>
</feature>
<feature type="compositionally biased region" description="Polar residues" evidence="1">
    <location>
        <begin position="158"/>
        <end position="183"/>
    </location>
</feature>
<keyword evidence="3" id="KW-1185">Reference proteome</keyword>
<feature type="region of interest" description="Disordered" evidence="1">
    <location>
        <begin position="252"/>
        <end position="290"/>
    </location>
</feature>
<feature type="compositionally biased region" description="Polar residues" evidence="1">
    <location>
        <begin position="278"/>
        <end position="290"/>
    </location>
</feature>
<dbReference type="VEuPathDB" id="VectorBase:PPAPM1_001363"/>
<protein>
    <submittedName>
        <fullName evidence="2">Uncharacterized protein</fullName>
    </submittedName>
</protein>
<evidence type="ECO:0000313" key="3">
    <source>
        <dbReference type="Proteomes" id="UP000092462"/>
    </source>
</evidence>
<dbReference type="VEuPathDB" id="VectorBase:PPAI002282"/>
<evidence type="ECO:0000313" key="2">
    <source>
        <dbReference type="EnsemblMetazoa" id="PPAI002282-PA"/>
    </source>
</evidence>
<proteinExistence type="predicted"/>
<dbReference type="EMBL" id="AJVK01024327">
    <property type="status" value="NOT_ANNOTATED_CDS"/>
    <property type="molecule type" value="Genomic_DNA"/>
</dbReference>
<evidence type="ECO:0000256" key="1">
    <source>
        <dbReference type="SAM" id="MobiDB-lite"/>
    </source>
</evidence>
<accession>A0A1B0D4E4</accession>
<dbReference type="Proteomes" id="UP000092462">
    <property type="component" value="Unassembled WGS sequence"/>
</dbReference>
<name>A0A1B0D4E4_PHLPP</name>
<dbReference type="AlphaFoldDB" id="A0A1B0D4E4"/>
<organism evidence="2 3">
    <name type="scientific">Phlebotomus papatasi</name>
    <name type="common">Sandfly</name>
    <dbReference type="NCBI Taxonomy" id="29031"/>
    <lineage>
        <taxon>Eukaryota</taxon>
        <taxon>Metazoa</taxon>
        <taxon>Ecdysozoa</taxon>
        <taxon>Arthropoda</taxon>
        <taxon>Hexapoda</taxon>
        <taxon>Insecta</taxon>
        <taxon>Pterygota</taxon>
        <taxon>Neoptera</taxon>
        <taxon>Endopterygota</taxon>
        <taxon>Diptera</taxon>
        <taxon>Nematocera</taxon>
        <taxon>Psychodoidea</taxon>
        <taxon>Psychodidae</taxon>
        <taxon>Phlebotomus</taxon>
        <taxon>Phlebotomus</taxon>
    </lineage>
</organism>
<dbReference type="EnsemblMetazoa" id="PPAI002282-RA">
    <property type="protein sequence ID" value="PPAI002282-PA"/>
    <property type="gene ID" value="PPAI002282"/>
</dbReference>
<sequence length="452" mass="50793">MSATDETKLVAIPPTAFIPNGLDGFIVVFITAAAMCGVSKAAQQHYHNFAEPRADPNVKGHYSYSDPYGAIFHVTYETDKKTSTKTSPDRDLSELGTFSGKRNTQISNFNRPIYIVNTNNEDDKFEDKVSYQIASSTTKSPFKYGGFQYSSTTPSPVFNSLPNSHINKPSLANSERSSANQGGSFRPVTTKFTVNHPHPPKNQGNLISSRYQQSSYDDEEEYIETKREPTNAGQVSDKYLNDYQQALSKLQAAGSNVARRPNPPKSQIKYIGVPPNSPNSYLPKNKQQQFPALEPEAKPFKPKFKLQNVPNLYPRDDAPFKPSVGFPGGKGAPTKQKEYFEPPPEYIYTNDDVQYYNVDGGASPPSKSQSPQYLKRQNQMKFQQLAIEKMKKARNPYFGQPSQTNFRPIVPQQPPHRFSMPRRKPSRAFTPARNSYKSRPIIDGPYSIRISM</sequence>
<feature type="region of interest" description="Disordered" evidence="1">
    <location>
        <begin position="396"/>
        <end position="440"/>
    </location>
</feature>
<reference evidence="2" key="1">
    <citation type="submission" date="2022-08" db="UniProtKB">
        <authorList>
            <consortium name="EnsemblMetazoa"/>
        </authorList>
    </citation>
    <scope>IDENTIFICATION</scope>
    <source>
        <strain evidence="2">Israel</strain>
    </source>
</reference>
<feature type="region of interest" description="Disordered" evidence="1">
    <location>
        <begin position="158"/>
        <end position="236"/>
    </location>
</feature>
<feature type="region of interest" description="Disordered" evidence="1">
    <location>
        <begin position="317"/>
        <end position="341"/>
    </location>
</feature>